<sequence length="784" mass="82891">MKIKAILLGILTLTAGAVIGGQTLTAQAAMTTDQILQTAPKGITIDNYFSTGNIPGNIAKVGDTDFGKNQAVVLTTKQNQVGAIWTSDDARMNLNEDETASMWMYFGDGRGTSGGDGMAFVMQNDPAGVNAIAKKADGTPNAGQTLGVWGSDSRTNLKNNTATNDNDLDTNAVAKLAIQDSWALEFDTYLNKNNKLNNNTDALAVLKAGNVSAFDQTETGNHIASSFPGKSGSYNKVVGATDSERVQTGTTGGFFPIPTYTTYNYNYSYLTLSHEGVLRDSSFTFLNGGTWRHMTLKWDSSKDEMTYVYNDRPPVSGEETASTGSYKTYTSDPIHINLADLKVGSDGKVRWGFTGSTGSNWEPNMVVFDQVPGLVNAKAAATLTDTSQSDKIIDEATDTVNSGDRMSLNYNLKYTSGRESWKDIVAKLNLPSNIAFKSAKVKYANGDTDTISGLDTSNTTGQTLSKSLENLNTEKDGDTDPNASVDITLAGVAVAGDNDQTTVKQTDSSFDGSNALTSASLSGFVINKVDGAMTMALTGDNIAADGLTGSQTLTEAKDVKITGKISYLTGTPATNNNITLHPQMNGISLPTTTLSNDDPAGEFTYTIPANSIISGLANGNQFVMYATDNNGVNSANDVGYTITLKDGSLDLLANPKATFNVDHPKDLTGSAMTYAADSSWGVQVSDTRGTGSKWALTATADPIISRLRGNLDGDLIYEGANGEQSLTQGSAIIDTHTTDSDNDQVNVTGDWNSDNGILLKANAGAVQGSYMTTVHWSLNNAPGN</sequence>
<dbReference type="Proteomes" id="UP000051906">
    <property type="component" value="Unassembled WGS sequence"/>
</dbReference>
<protein>
    <recommendedName>
        <fullName evidence="4">WxL domain-containing protein</fullName>
    </recommendedName>
</protein>
<dbReference type="InterPro" id="IPR013320">
    <property type="entry name" value="ConA-like_dom_sf"/>
</dbReference>
<feature type="signal peptide" evidence="1">
    <location>
        <begin position="1"/>
        <end position="28"/>
    </location>
</feature>
<dbReference type="AlphaFoldDB" id="A0A0R2LVT9"/>
<evidence type="ECO:0008006" key="4">
    <source>
        <dbReference type="Google" id="ProtNLM"/>
    </source>
</evidence>
<dbReference type="EMBL" id="JQCA01000098">
    <property type="protein sequence ID" value="KRO03373.1"/>
    <property type="molecule type" value="Genomic_DNA"/>
</dbReference>
<accession>A0A0R2LVT9</accession>
<proteinExistence type="predicted"/>
<evidence type="ECO:0000313" key="3">
    <source>
        <dbReference type="Proteomes" id="UP000051906"/>
    </source>
</evidence>
<keyword evidence="3" id="KW-1185">Reference proteome</keyword>
<dbReference type="RefSeq" id="WP_057878844.1">
    <property type="nucleotide sequence ID" value="NZ_JQCA01000098.1"/>
</dbReference>
<gene>
    <name evidence="2" type="ORF">IV54_GL000279</name>
</gene>
<evidence type="ECO:0000313" key="2">
    <source>
        <dbReference type="EMBL" id="KRO03373.1"/>
    </source>
</evidence>
<keyword evidence="1" id="KW-0732">Signal</keyword>
<dbReference type="STRING" id="616990.IV54_GL000279"/>
<evidence type="ECO:0000256" key="1">
    <source>
        <dbReference type="SAM" id="SignalP"/>
    </source>
</evidence>
<name>A0A0R2LVT9_9LACO</name>
<dbReference type="SUPFAM" id="SSF49899">
    <property type="entry name" value="Concanavalin A-like lectins/glucanases"/>
    <property type="match status" value="1"/>
</dbReference>
<reference evidence="2 3" key="1">
    <citation type="journal article" date="2015" name="Genome Announc.">
        <title>Expanding the biotechnology potential of lactobacilli through comparative genomics of 213 strains and associated genera.</title>
        <authorList>
            <person name="Sun Z."/>
            <person name="Harris H.M."/>
            <person name="McCann A."/>
            <person name="Guo C."/>
            <person name="Argimon S."/>
            <person name="Zhang W."/>
            <person name="Yang X."/>
            <person name="Jeffery I.B."/>
            <person name="Cooney J.C."/>
            <person name="Kagawa T.F."/>
            <person name="Liu W."/>
            <person name="Song Y."/>
            <person name="Salvetti E."/>
            <person name="Wrobel A."/>
            <person name="Rasinkangas P."/>
            <person name="Parkhill J."/>
            <person name="Rea M.C."/>
            <person name="O'Sullivan O."/>
            <person name="Ritari J."/>
            <person name="Douillard F.P."/>
            <person name="Paul Ross R."/>
            <person name="Yang R."/>
            <person name="Briner A.E."/>
            <person name="Felis G.E."/>
            <person name="de Vos W.M."/>
            <person name="Barrangou R."/>
            <person name="Klaenhammer T.R."/>
            <person name="Caufield P.W."/>
            <person name="Cui Y."/>
            <person name="Zhang H."/>
            <person name="O'Toole P.W."/>
        </authorList>
    </citation>
    <scope>NUCLEOTIDE SEQUENCE [LARGE SCALE GENOMIC DNA]</scope>
    <source>
        <strain evidence="2 3">DSM 22467</strain>
    </source>
</reference>
<dbReference type="OrthoDB" id="2306834at2"/>
<dbReference type="Gene3D" id="2.60.120.200">
    <property type="match status" value="1"/>
</dbReference>
<organism evidence="2 3">
    <name type="scientific">Levilactobacillus paucivorans</name>
    <dbReference type="NCBI Taxonomy" id="616990"/>
    <lineage>
        <taxon>Bacteria</taxon>
        <taxon>Bacillati</taxon>
        <taxon>Bacillota</taxon>
        <taxon>Bacilli</taxon>
        <taxon>Lactobacillales</taxon>
        <taxon>Lactobacillaceae</taxon>
        <taxon>Levilactobacillus</taxon>
    </lineage>
</organism>
<feature type="chain" id="PRO_5006420226" description="WxL domain-containing protein" evidence="1">
    <location>
        <begin position="29"/>
        <end position="784"/>
    </location>
</feature>
<comment type="caution">
    <text evidence="2">The sequence shown here is derived from an EMBL/GenBank/DDBJ whole genome shotgun (WGS) entry which is preliminary data.</text>
</comment>
<dbReference type="PATRIC" id="fig|616990.3.peg.302"/>